<evidence type="ECO:0000256" key="5">
    <source>
        <dbReference type="ARBA" id="ARBA00022723"/>
    </source>
</evidence>
<evidence type="ECO:0000259" key="14">
    <source>
        <dbReference type="Pfam" id="PF00438"/>
    </source>
</evidence>
<evidence type="ECO:0000256" key="2">
    <source>
        <dbReference type="ARBA" id="ARBA00009685"/>
    </source>
</evidence>
<comment type="caution">
    <text evidence="10">Lacks conserved residue(s) required for the propagation of feature annotation.</text>
</comment>
<dbReference type="AlphaFoldDB" id="A0A364V913"/>
<keyword evidence="8 10" id="KW-0460">Magnesium</keyword>
<evidence type="ECO:0000256" key="4">
    <source>
        <dbReference type="ARBA" id="ARBA00022679"/>
    </source>
</evidence>
<organism evidence="17 18">
    <name type="scientific">Corynebacterium heidelbergense</name>
    <dbReference type="NCBI Taxonomy" id="2055947"/>
    <lineage>
        <taxon>Bacteria</taxon>
        <taxon>Bacillati</taxon>
        <taxon>Actinomycetota</taxon>
        <taxon>Actinomycetes</taxon>
        <taxon>Mycobacteriales</taxon>
        <taxon>Corynebacteriaceae</taxon>
        <taxon>Corynebacterium</taxon>
    </lineage>
</organism>
<dbReference type="RefSeq" id="WP_113629875.1">
    <property type="nucleotide sequence ID" value="NZ_QHCV01000001.1"/>
</dbReference>
<dbReference type="NCBIfam" id="TIGR01034">
    <property type="entry name" value="metK"/>
    <property type="match status" value="1"/>
</dbReference>
<dbReference type="UniPathway" id="UPA00315">
    <property type="reaction ID" value="UER00080"/>
</dbReference>
<dbReference type="Pfam" id="PF02772">
    <property type="entry name" value="S-AdoMet_synt_M"/>
    <property type="match status" value="1"/>
</dbReference>
<comment type="cofactor">
    <cofactor evidence="10">
        <name>K(+)</name>
        <dbReference type="ChEBI" id="CHEBI:29103"/>
    </cofactor>
    <text evidence="10">Binds 1 potassium ion per subunit.</text>
</comment>
<dbReference type="Gene3D" id="3.30.300.10">
    <property type="match status" value="3"/>
</dbReference>
<comment type="catalytic activity">
    <reaction evidence="10">
        <text>L-methionine + ATP + H2O = S-adenosyl-L-methionine + phosphate + diphosphate</text>
        <dbReference type="Rhea" id="RHEA:21080"/>
        <dbReference type="ChEBI" id="CHEBI:15377"/>
        <dbReference type="ChEBI" id="CHEBI:30616"/>
        <dbReference type="ChEBI" id="CHEBI:33019"/>
        <dbReference type="ChEBI" id="CHEBI:43474"/>
        <dbReference type="ChEBI" id="CHEBI:57844"/>
        <dbReference type="ChEBI" id="CHEBI:59789"/>
        <dbReference type="EC" id="2.5.1.6"/>
    </reaction>
</comment>
<feature type="region of interest" description="Flexible loop" evidence="10">
    <location>
        <begin position="99"/>
        <end position="109"/>
    </location>
</feature>
<dbReference type="InterPro" id="IPR002133">
    <property type="entry name" value="S-AdoMet_synthetase"/>
</dbReference>
<dbReference type="SUPFAM" id="SSF55973">
    <property type="entry name" value="S-adenosylmethionine synthetase"/>
    <property type="match status" value="3"/>
</dbReference>
<evidence type="ECO:0000259" key="16">
    <source>
        <dbReference type="Pfam" id="PF02773"/>
    </source>
</evidence>
<evidence type="ECO:0000313" key="17">
    <source>
        <dbReference type="EMBL" id="RAV33150.1"/>
    </source>
</evidence>
<dbReference type="InterPro" id="IPR022636">
    <property type="entry name" value="S-AdoMet_synthetase_sfam"/>
</dbReference>
<dbReference type="GO" id="GO:0006730">
    <property type="term" value="P:one-carbon metabolic process"/>
    <property type="evidence" value="ECO:0007669"/>
    <property type="project" value="UniProtKB-KW"/>
</dbReference>
<comment type="subcellular location">
    <subcellularLocation>
        <location evidence="10 11">Cytoplasm</location>
    </subcellularLocation>
</comment>
<dbReference type="PANTHER" id="PTHR11964">
    <property type="entry name" value="S-ADENOSYLMETHIONINE SYNTHETASE"/>
    <property type="match status" value="1"/>
</dbReference>
<comment type="similarity">
    <text evidence="2 10 12">Belongs to the AdoMet synthase family.</text>
</comment>
<comment type="pathway">
    <text evidence="1 10">Amino-acid biosynthesis; S-adenosyl-L-methionine biosynthesis; S-adenosyl-L-methionine from L-methionine: step 1/1.</text>
</comment>
<evidence type="ECO:0000256" key="3">
    <source>
        <dbReference type="ARBA" id="ARBA00022563"/>
    </source>
</evidence>
<keyword evidence="18" id="KW-1185">Reference proteome</keyword>
<dbReference type="PROSITE" id="PS00377">
    <property type="entry name" value="ADOMET_SYNTHASE_2"/>
    <property type="match status" value="1"/>
</dbReference>
<dbReference type="InterPro" id="IPR022629">
    <property type="entry name" value="S-AdoMet_synt_central"/>
</dbReference>
<evidence type="ECO:0000256" key="10">
    <source>
        <dbReference type="HAMAP-Rule" id="MF_00086"/>
    </source>
</evidence>
<evidence type="ECO:0000256" key="13">
    <source>
        <dbReference type="SAM" id="MobiDB-lite"/>
    </source>
</evidence>
<reference evidence="17 18" key="1">
    <citation type="journal article" date="2018" name="Syst. Appl. Microbiol.">
        <title>Corynebacterium heidelbergense sp. nov., isolated from the preen glands of Egyptian geese (Alopochen aegyptiacus).</title>
        <authorList>
            <person name="Braun M.S."/>
            <person name="Wang E."/>
            <person name="Zimmermann S."/>
            <person name="Wink M."/>
        </authorList>
    </citation>
    <scope>NUCLEOTIDE SEQUENCE [LARGE SCALE GENOMIC DNA]</scope>
    <source>
        <strain evidence="17 18">647</strain>
    </source>
</reference>
<dbReference type="FunFam" id="3.30.300.10:FF:000003">
    <property type="entry name" value="S-adenosylmethionine synthase"/>
    <property type="match status" value="1"/>
</dbReference>
<keyword evidence="7 10" id="KW-0067">ATP-binding</keyword>
<keyword evidence="3 10" id="KW-0554">One-carbon metabolism</keyword>
<protein>
    <recommendedName>
        <fullName evidence="10">S-adenosylmethionine synthase</fullName>
        <shortName evidence="10">AdoMet synthase</shortName>
        <ecNumber evidence="10">2.5.1.6</ecNumber>
    </recommendedName>
    <alternativeName>
        <fullName evidence="10">MAT</fullName>
    </alternativeName>
    <alternativeName>
        <fullName evidence="10">Methionine adenosyltransferase</fullName>
    </alternativeName>
</protein>
<feature type="binding site" evidence="10">
    <location>
        <position position="17"/>
    </location>
    <ligand>
        <name>Mg(2+)</name>
        <dbReference type="ChEBI" id="CHEBI:18420"/>
    </ligand>
</feature>
<evidence type="ECO:0000256" key="12">
    <source>
        <dbReference type="RuleBase" id="RU004462"/>
    </source>
</evidence>
<feature type="domain" description="S-adenosylmethionine synthetase central" evidence="15">
    <location>
        <begin position="127"/>
        <end position="252"/>
    </location>
</feature>
<feature type="binding site" description="in other chain" evidence="10">
    <location>
        <position position="56"/>
    </location>
    <ligand>
        <name>L-methionine</name>
        <dbReference type="ChEBI" id="CHEBI:57844"/>
        <note>ligand shared between two neighboring subunits</note>
    </ligand>
</feature>
<dbReference type="EMBL" id="QHCV01000001">
    <property type="protein sequence ID" value="RAV33150.1"/>
    <property type="molecule type" value="Genomic_DNA"/>
</dbReference>
<dbReference type="Proteomes" id="UP000251577">
    <property type="component" value="Unassembled WGS sequence"/>
</dbReference>
<gene>
    <name evidence="10" type="primary">metK</name>
    <name evidence="17" type="ORF">DLJ54_00140</name>
</gene>
<dbReference type="HAMAP" id="MF_00086">
    <property type="entry name" value="S_AdoMet_synth1"/>
    <property type="match status" value="1"/>
</dbReference>
<proteinExistence type="inferred from homology"/>
<name>A0A364V913_9CORY</name>
<evidence type="ECO:0000256" key="8">
    <source>
        <dbReference type="ARBA" id="ARBA00022842"/>
    </source>
</evidence>
<comment type="function">
    <text evidence="10">Catalyzes the formation of S-adenosylmethionine (AdoMet) from methionine and ATP. The overall synthetic reaction is composed of two sequential steps, AdoMet formation and the subsequent tripolyphosphate hydrolysis which occurs prior to release of AdoMet from the enzyme.</text>
</comment>
<dbReference type="PROSITE" id="PS00376">
    <property type="entry name" value="ADOMET_SYNTHASE_1"/>
    <property type="match status" value="1"/>
</dbReference>
<accession>A0A364V913</accession>
<keyword evidence="6 10" id="KW-0547">Nucleotide-binding</keyword>
<sequence length="425" mass="45858">MALRLFTSESVTEGHPDKICDAISDSILDAMLREDPNARVAVETVVTTGLVHVVGEVRTSGYVEIPQIVRDTLTRIGFTSSDVGFDGRTCGVSISIGEQSPEIGHGVDTAMEHRNSHTGDLDEEDRLGAGDQGLMFGYATNETKELMPLPISLAHRLARRLTDVRKANIVPGLRPDGKTQVTFAYDESGTPVAIDTIVISTQHDESWSGAPQQRSLEASLKQHVIDHCIREAGIHHLVTRDMTILVNPSGSFILGGPAGDAGLTGRKIIVDTYGGMARHGGGAFSGKDPSKVDRSGAYAMRWVAKNIVAAGLADRAEVQVAYAIGRAKPVGLYVETFGTESVPVQAIQDAVIEVFDLRPNAILRELELRRPIYAQTAAYGHFGRTDIDLPWERTNRTDQLRSAAQRAAARPSTPARSPLGASNHR</sequence>
<dbReference type="GO" id="GO:0005524">
    <property type="term" value="F:ATP binding"/>
    <property type="evidence" value="ECO:0007669"/>
    <property type="project" value="UniProtKB-UniRule"/>
</dbReference>
<dbReference type="InterPro" id="IPR022631">
    <property type="entry name" value="ADOMET_SYNTHASE_CS"/>
</dbReference>
<evidence type="ECO:0000256" key="7">
    <source>
        <dbReference type="ARBA" id="ARBA00022840"/>
    </source>
</evidence>
<evidence type="ECO:0000259" key="15">
    <source>
        <dbReference type="Pfam" id="PF02772"/>
    </source>
</evidence>
<dbReference type="EC" id="2.5.1.6" evidence="10"/>
<evidence type="ECO:0000256" key="11">
    <source>
        <dbReference type="RuleBase" id="RU000542"/>
    </source>
</evidence>
<feature type="binding site" evidence="10">
    <location>
        <position position="283"/>
    </location>
    <ligand>
        <name>ATP</name>
        <dbReference type="ChEBI" id="CHEBI:30616"/>
        <note>ligand shared between two neighboring subunits</note>
    </ligand>
</feature>
<feature type="binding site" description="in other chain" evidence="10">
    <location>
        <begin position="176"/>
        <end position="178"/>
    </location>
    <ligand>
        <name>ATP</name>
        <dbReference type="ChEBI" id="CHEBI:30616"/>
        <note>ligand shared between two neighboring subunits</note>
    </ligand>
</feature>
<feature type="binding site" description="in other chain" evidence="10">
    <location>
        <position position="291"/>
    </location>
    <ligand>
        <name>L-methionine</name>
        <dbReference type="ChEBI" id="CHEBI:57844"/>
        <note>ligand shared between two neighboring subunits</note>
    </ligand>
</feature>
<comment type="caution">
    <text evidence="17">The sequence shown here is derived from an EMBL/GenBank/DDBJ whole genome shotgun (WGS) entry which is preliminary data.</text>
</comment>
<comment type="cofactor">
    <cofactor evidence="10">
        <name>Mg(2+)</name>
        <dbReference type="ChEBI" id="CHEBI:18420"/>
    </cofactor>
    <text evidence="10">Binds 2 divalent ions per subunit.</text>
</comment>
<evidence type="ECO:0000256" key="6">
    <source>
        <dbReference type="ARBA" id="ARBA00022741"/>
    </source>
</evidence>
<feature type="region of interest" description="Disordered" evidence="13">
    <location>
        <begin position="398"/>
        <end position="425"/>
    </location>
</feature>
<comment type="subunit">
    <text evidence="10">Homotetramer; dimer of dimers.</text>
</comment>
<feature type="binding site" evidence="10">
    <location>
        <position position="287"/>
    </location>
    <ligand>
        <name>ATP</name>
        <dbReference type="ChEBI" id="CHEBI:30616"/>
        <note>ligand shared between two neighboring subunits</note>
    </ligand>
</feature>
<keyword evidence="5 10" id="KW-0479">Metal-binding</keyword>
<keyword evidence="4 10" id="KW-0808">Transferase</keyword>
<dbReference type="GO" id="GO:0000287">
    <property type="term" value="F:magnesium ion binding"/>
    <property type="evidence" value="ECO:0007669"/>
    <property type="project" value="UniProtKB-UniRule"/>
</dbReference>
<feature type="binding site" description="in other chain" evidence="10">
    <location>
        <position position="15"/>
    </location>
    <ligand>
        <name>ATP</name>
        <dbReference type="ChEBI" id="CHEBI:30616"/>
        <note>ligand shared between two neighboring subunits</note>
    </ligand>
</feature>
<feature type="binding site" evidence="10">
    <location>
        <position position="260"/>
    </location>
    <ligand>
        <name>L-methionine</name>
        <dbReference type="ChEBI" id="CHEBI:57844"/>
        <note>ligand shared between two neighboring subunits</note>
    </ligand>
</feature>
<keyword evidence="10" id="KW-0963">Cytoplasm</keyword>
<dbReference type="Pfam" id="PF00438">
    <property type="entry name" value="S-AdoMet_synt_N"/>
    <property type="match status" value="1"/>
</dbReference>
<dbReference type="InterPro" id="IPR022628">
    <property type="entry name" value="S-AdoMet_synt_N"/>
</dbReference>
<feature type="domain" description="S-adenosylmethionine synthetase N-terminal" evidence="14">
    <location>
        <begin position="5"/>
        <end position="101"/>
    </location>
</feature>
<feature type="binding site" description="in other chain" evidence="10">
    <location>
        <begin position="266"/>
        <end position="267"/>
    </location>
    <ligand>
        <name>ATP</name>
        <dbReference type="ChEBI" id="CHEBI:30616"/>
        <note>ligand shared between two neighboring subunits</note>
    </ligand>
</feature>
<evidence type="ECO:0000256" key="9">
    <source>
        <dbReference type="ARBA" id="ARBA00022958"/>
    </source>
</evidence>
<dbReference type="Pfam" id="PF02773">
    <property type="entry name" value="S-AdoMet_synt_C"/>
    <property type="match status" value="1"/>
</dbReference>
<feature type="compositionally biased region" description="Low complexity" evidence="13">
    <location>
        <begin position="401"/>
        <end position="418"/>
    </location>
</feature>
<dbReference type="CDD" id="cd18079">
    <property type="entry name" value="S-AdoMet_synt"/>
    <property type="match status" value="1"/>
</dbReference>
<dbReference type="GO" id="GO:0006556">
    <property type="term" value="P:S-adenosylmethionine biosynthetic process"/>
    <property type="evidence" value="ECO:0007669"/>
    <property type="project" value="UniProtKB-UniRule"/>
</dbReference>
<feature type="domain" description="S-adenosylmethionine synthetase C-terminal" evidence="16">
    <location>
        <begin position="254"/>
        <end position="393"/>
    </location>
</feature>
<feature type="binding site" evidence="10">
    <location>
        <position position="260"/>
    </location>
    <ligand>
        <name>ATP</name>
        <dbReference type="ChEBI" id="CHEBI:30616"/>
        <note>ligand shared between two neighboring subunits</note>
    </ligand>
</feature>
<dbReference type="InterPro" id="IPR022630">
    <property type="entry name" value="S-AdoMet_synt_C"/>
</dbReference>
<dbReference type="PIRSF" id="PIRSF000497">
    <property type="entry name" value="MAT"/>
    <property type="match status" value="1"/>
</dbReference>
<dbReference type="GO" id="GO:0004478">
    <property type="term" value="F:methionine adenosyltransferase activity"/>
    <property type="evidence" value="ECO:0007669"/>
    <property type="project" value="UniProtKB-UniRule"/>
</dbReference>
<evidence type="ECO:0000313" key="18">
    <source>
        <dbReference type="Proteomes" id="UP000251577"/>
    </source>
</evidence>
<dbReference type="GO" id="GO:0005737">
    <property type="term" value="C:cytoplasm"/>
    <property type="evidence" value="ECO:0007669"/>
    <property type="project" value="UniProtKB-SubCell"/>
</dbReference>
<feature type="binding site" evidence="10">
    <location>
        <position position="43"/>
    </location>
    <ligand>
        <name>K(+)</name>
        <dbReference type="ChEBI" id="CHEBI:29103"/>
    </ligand>
</feature>
<evidence type="ECO:0000256" key="1">
    <source>
        <dbReference type="ARBA" id="ARBA00005224"/>
    </source>
</evidence>
<feature type="binding site" description="in other chain" evidence="10">
    <location>
        <position position="99"/>
    </location>
    <ligand>
        <name>L-methionine</name>
        <dbReference type="ChEBI" id="CHEBI:57844"/>
        <note>ligand shared between two neighboring subunits</note>
    </ligand>
</feature>
<keyword evidence="9 10" id="KW-0630">Potassium</keyword>